<keyword evidence="4" id="KW-0804">Transcription</keyword>
<dbReference type="SUPFAM" id="SSF53850">
    <property type="entry name" value="Periplasmic binding protein-like II"/>
    <property type="match status" value="1"/>
</dbReference>
<dbReference type="Pfam" id="PF03466">
    <property type="entry name" value="LysR_substrate"/>
    <property type="match status" value="1"/>
</dbReference>
<dbReference type="PANTHER" id="PTHR30537">
    <property type="entry name" value="HTH-TYPE TRANSCRIPTIONAL REGULATOR"/>
    <property type="match status" value="1"/>
</dbReference>
<accession>A0ABT1W1G0</accession>
<dbReference type="InterPro" id="IPR036388">
    <property type="entry name" value="WH-like_DNA-bd_sf"/>
</dbReference>
<evidence type="ECO:0000256" key="2">
    <source>
        <dbReference type="ARBA" id="ARBA00023015"/>
    </source>
</evidence>
<dbReference type="Pfam" id="PF00126">
    <property type="entry name" value="HTH_1"/>
    <property type="match status" value="1"/>
</dbReference>
<dbReference type="Gene3D" id="1.10.10.10">
    <property type="entry name" value="Winged helix-like DNA-binding domain superfamily/Winged helix DNA-binding domain"/>
    <property type="match status" value="1"/>
</dbReference>
<reference evidence="6 7" key="1">
    <citation type="submission" date="2022-06" db="EMBL/GenBank/DDBJ databases">
        <title>Rhizosaccharibacter gen. nov. sp. nov. KSS12, endophytic bacteria isolated from sugarcane.</title>
        <authorList>
            <person name="Pitiwittayakul N."/>
        </authorList>
    </citation>
    <scope>NUCLEOTIDE SEQUENCE [LARGE SCALE GENOMIC DNA]</scope>
    <source>
        <strain evidence="6 7">KSS12</strain>
    </source>
</reference>
<dbReference type="RefSeq" id="WP_422921198.1">
    <property type="nucleotide sequence ID" value="NZ_JAMZEJ010000011.1"/>
</dbReference>
<evidence type="ECO:0000259" key="5">
    <source>
        <dbReference type="PROSITE" id="PS50931"/>
    </source>
</evidence>
<dbReference type="Gene3D" id="3.40.190.290">
    <property type="match status" value="1"/>
</dbReference>
<dbReference type="InterPro" id="IPR000847">
    <property type="entry name" value="LysR_HTH_N"/>
</dbReference>
<protein>
    <submittedName>
        <fullName evidence="6">LysR family transcriptional regulator</fullName>
    </submittedName>
</protein>
<dbReference type="InterPro" id="IPR058163">
    <property type="entry name" value="LysR-type_TF_proteobact-type"/>
</dbReference>
<evidence type="ECO:0000256" key="1">
    <source>
        <dbReference type="ARBA" id="ARBA00009437"/>
    </source>
</evidence>
<comment type="similarity">
    <text evidence="1">Belongs to the LysR transcriptional regulatory family.</text>
</comment>
<evidence type="ECO:0000313" key="6">
    <source>
        <dbReference type="EMBL" id="MCQ8242447.1"/>
    </source>
</evidence>
<keyword evidence="3" id="KW-0238">DNA-binding</keyword>
<gene>
    <name evidence="6" type="ORF">NFI88_16560</name>
</gene>
<evidence type="ECO:0000313" key="7">
    <source>
        <dbReference type="Proteomes" id="UP001524547"/>
    </source>
</evidence>
<proteinExistence type="inferred from homology"/>
<dbReference type="PANTHER" id="PTHR30537:SF1">
    <property type="entry name" value="HTH-TYPE TRANSCRIPTIONAL REGULATOR PGRR"/>
    <property type="match status" value="1"/>
</dbReference>
<dbReference type="InterPro" id="IPR005119">
    <property type="entry name" value="LysR_subst-bd"/>
</dbReference>
<comment type="caution">
    <text evidence="6">The sequence shown here is derived from an EMBL/GenBank/DDBJ whole genome shotgun (WGS) entry which is preliminary data.</text>
</comment>
<dbReference type="SUPFAM" id="SSF46785">
    <property type="entry name" value="Winged helix' DNA-binding domain"/>
    <property type="match status" value="1"/>
</dbReference>
<dbReference type="Proteomes" id="UP001524547">
    <property type="component" value="Unassembled WGS sequence"/>
</dbReference>
<dbReference type="EMBL" id="JAMZEJ010000011">
    <property type="protein sequence ID" value="MCQ8242447.1"/>
    <property type="molecule type" value="Genomic_DNA"/>
</dbReference>
<evidence type="ECO:0000256" key="4">
    <source>
        <dbReference type="ARBA" id="ARBA00023163"/>
    </source>
</evidence>
<keyword evidence="2" id="KW-0805">Transcription regulation</keyword>
<evidence type="ECO:0000256" key="3">
    <source>
        <dbReference type="ARBA" id="ARBA00023125"/>
    </source>
</evidence>
<sequence>MELPRLEGIEAALAVWRQNSFRAAAHALNSSPSAVSRAVLALEGQVGIRLFHRTTRSLAPTEAGRIFLERADTALALLREAAADAADTPGTLRGALRINASTAALNFVSAPVTAFLGRHPSLRIELVAEDRLADIVSEGFDAGIRLAEAVPQDMIAWPCSPPLRFVVVATPECIARHGEPRTPSDLATRPCIGRRLGNSRLYRWEFEHLGREERVTVSGPLATDHEALMLDAARAGLGFAYVRSWIAEPDLAAGTLQEVLREWTPAHPGFRLFLPGHRHVPRALRMLGAALRDNIGT</sequence>
<dbReference type="InterPro" id="IPR036390">
    <property type="entry name" value="WH_DNA-bd_sf"/>
</dbReference>
<feature type="domain" description="HTH lysR-type" evidence="5">
    <location>
        <begin position="4"/>
        <end position="61"/>
    </location>
</feature>
<dbReference type="PROSITE" id="PS50931">
    <property type="entry name" value="HTH_LYSR"/>
    <property type="match status" value="1"/>
</dbReference>
<organism evidence="6 7">
    <name type="scientific">Rhizosaccharibacter radicis</name>
    <dbReference type="NCBI Taxonomy" id="2782605"/>
    <lineage>
        <taxon>Bacteria</taxon>
        <taxon>Pseudomonadati</taxon>
        <taxon>Pseudomonadota</taxon>
        <taxon>Alphaproteobacteria</taxon>
        <taxon>Acetobacterales</taxon>
        <taxon>Acetobacteraceae</taxon>
        <taxon>Rhizosaccharibacter</taxon>
    </lineage>
</organism>
<keyword evidence="7" id="KW-1185">Reference proteome</keyword>
<name>A0ABT1W1G0_9PROT</name>